<gene>
    <name evidence="4" type="ORF">SDC9_77643</name>
</gene>
<evidence type="ECO:0000256" key="1">
    <source>
        <dbReference type="ARBA" id="ARBA00004442"/>
    </source>
</evidence>
<sequence>MNNVKYTLSGSYANKHSFQEELLGNAFAAYSMSATDGAILSNRPYQRVYDINGVELTNIPSNETSYYATYLPNEYFSRYDIYGKEVNIFANVKANLTKTIGGVFNKIIIGADFKSDGNLGDGKVYDLKRPPYRNVSSENSSPRPRKFSDIPFVNQLSLYAEENLLYSFGERELSLQVGGRYDMVADKSALTYRLNGSFDLIPRYLTLRAGHGLLAKAPTALYLYPENAYFDFVHYNTLGSSTIPESEQLLLASTRIFNTENKDLEMAINTKSEVGFDFKIKKMRFSFTGFYEKMNNGYNLGSDFSTFKLIEYTQYKAGITQPGHTPKLDFKSKNNIFVNYAKPMNNIESVNKGVEMAIDLGRFEELRTSFYINGAYTRSSSWNNGHSFSSKKNLNSLEKNIGVYEKAVSKEEDERLTTTFRATHNIPSIGFVLTLSAEVKWINKYWSTYGNDTMFVSYISRENGQVLPFDPSKKDDPEFSYMFDSKNPRRYIVESVFPTVIFNFHLSKEIGKNMRASFYANNMFNCRPLYENKMSPGSFTRLNIPMYFGFELSVKL</sequence>
<keyword evidence="3" id="KW-0998">Cell outer membrane</keyword>
<dbReference type="AlphaFoldDB" id="A0A644YRF2"/>
<dbReference type="InterPro" id="IPR036942">
    <property type="entry name" value="Beta-barrel_TonB_sf"/>
</dbReference>
<evidence type="ECO:0000256" key="3">
    <source>
        <dbReference type="ARBA" id="ARBA00023237"/>
    </source>
</evidence>
<evidence type="ECO:0000313" key="4">
    <source>
        <dbReference type="EMBL" id="MPM31090.1"/>
    </source>
</evidence>
<reference evidence="4" key="1">
    <citation type="submission" date="2019-08" db="EMBL/GenBank/DDBJ databases">
        <authorList>
            <person name="Kucharzyk K."/>
            <person name="Murdoch R.W."/>
            <person name="Higgins S."/>
            <person name="Loffler F."/>
        </authorList>
    </citation>
    <scope>NUCLEOTIDE SEQUENCE</scope>
</reference>
<proteinExistence type="predicted"/>
<organism evidence="4">
    <name type="scientific">bioreactor metagenome</name>
    <dbReference type="NCBI Taxonomy" id="1076179"/>
    <lineage>
        <taxon>unclassified sequences</taxon>
        <taxon>metagenomes</taxon>
        <taxon>ecological metagenomes</taxon>
    </lineage>
</organism>
<dbReference type="Gene3D" id="2.40.170.20">
    <property type="entry name" value="TonB-dependent receptor, beta-barrel domain"/>
    <property type="match status" value="1"/>
</dbReference>
<comment type="caution">
    <text evidence="4">The sequence shown here is derived from an EMBL/GenBank/DDBJ whole genome shotgun (WGS) entry which is preliminary data.</text>
</comment>
<name>A0A644YRF2_9ZZZZ</name>
<dbReference type="GO" id="GO:0009279">
    <property type="term" value="C:cell outer membrane"/>
    <property type="evidence" value="ECO:0007669"/>
    <property type="project" value="UniProtKB-SubCell"/>
</dbReference>
<keyword evidence="2" id="KW-0472">Membrane</keyword>
<protein>
    <submittedName>
        <fullName evidence="4">Uncharacterized protein</fullName>
    </submittedName>
</protein>
<evidence type="ECO:0000256" key="2">
    <source>
        <dbReference type="ARBA" id="ARBA00023136"/>
    </source>
</evidence>
<dbReference type="SUPFAM" id="SSF56935">
    <property type="entry name" value="Porins"/>
    <property type="match status" value="1"/>
</dbReference>
<accession>A0A644YRF2</accession>
<comment type="subcellular location">
    <subcellularLocation>
        <location evidence="1">Cell outer membrane</location>
    </subcellularLocation>
</comment>
<dbReference type="EMBL" id="VSSQ01005976">
    <property type="protein sequence ID" value="MPM31090.1"/>
    <property type="molecule type" value="Genomic_DNA"/>
</dbReference>